<keyword evidence="1" id="KW-0732">Signal</keyword>
<dbReference type="AlphaFoldDB" id="E0NU41"/>
<dbReference type="BioCyc" id="PMAR862515-HMP:GMOO-1719-MONOMER"/>
<evidence type="ECO:0000256" key="1">
    <source>
        <dbReference type="SAM" id="SignalP"/>
    </source>
</evidence>
<feature type="signal peptide" evidence="1">
    <location>
        <begin position="1"/>
        <end position="19"/>
    </location>
</feature>
<proteinExistence type="predicted"/>
<accession>E0NU41</accession>
<evidence type="ECO:0000313" key="2">
    <source>
        <dbReference type="EMBL" id="EFM01308.1"/>
    </source>
</evidence>
<dbReference type="Proteomes" id="UP000004394">
    <property type="component" value="Unassembled WGS sequence"/>
</dbReference>
<protein>
    <recommendedName>
        <fullName evidence="4">Fibronectin type III domain protein</fullName>
    </recommendedName>
</protein>
<evidence type="ECO:0000313" key="3">
    <source>
        <dbReference type="Proteomes" id="UP000004394"/>
    </source>
</evidence>
<dbReference type="HOGENOM" id="CLU_468389_0_0_10"/>
<sequence length="582" mass="64553">MKKIFLLLTICAMAFSVQAQNILVYKDLSIKSVPATMAGTIGFSAGKMSLVGTDYDTSLIDSVVVRESNAPFILGLSNVTFTSVDVDLKPQNANDLYFIATISRRLLRRYHSNSVKKYMENLLADDMWKGKTMAQIIGNIADKGDYSNTVEELLPGEEYVAFAMGINTQGQFTTDTLVVPFRMRTAVSENTFSAQFSNISYNGADVKITATNNDTYYYTFRSKAWTSQYASDKDLLDAVATEDAMVIPAYVKSGNIDVPNDETLYTDRDYELLIFGYDMTHYVPSTRIYRFAFRTAAAGIDPATVTYTSKVDKIGPRSASVSVTPSNEKVMYYWDLIPDTDYQKLHGDMTSYANQVLDHIGRAKLADQALYRGESEFDYNYVLDPATTYHIWVAAISENGTIVGTVKSAGTLTTAQGKVSKTSASLHFDKFYDGTAVYDALHDSAPWKYTEDLKGRAYVPVTMVKSQSPKPMRTRAIAATGDFTDENDITDEQIIKVLQTEGYNWEGTMGISVPYDEDVTFMAVAMDSDGNYSKVFRKKARFNPIKASPISDLTGSQAPPAKVKLLKTISAPKAYKLLKVSE</sequence>
<name>E0NU41_9BACT</name>
<keyword evidence="3" id="KW-1185">Reference proteome</keyword>
<dbReference type="eggNOG" id="ENOG5033ZPT">
    <property type="taxonomic scope" value="Bacteria"/>
</dbReference>
<comment type="caution">
    <text evidence="2">The sequence shown here is derived from an EMBL/GenBank/DDBJ whole genome shotgun (WGS) entry which is preliminary data.</text>
</comment>
<dbReference type="RefSeq" id="WP_006949907.1">
    <property type="nucleotide sequence ID" value="NZ_GL397214.1"/>
</dbReference>
<organism evidence="2 3">
    <name type="scientific">Hoylesella marshii DSM 16973 = JCM 13450</name>
    <dbReference type="NCBI Taxonomy" id="862515"/>
    <lineage>
        <taxon>Bacteria</taxon>
        <taxon>Pseudomonadati</taxon>
        <taxon>Bacteroidota</taxon>
        <taxon>Bacteroidia</taxon>
        <taxon>Bacteroidales</taxon>
        <taxon>Prevotellaceae</taxon>
        <taxon>Hoylesella</taxon>
    </lineage>
</organism>
<feature type="chain" id="PRO_5003138238" description="Fibronectin type III domain protein" evidence="1">
    <location>
        <begin position="20"/>
        <end position="582"/>
    </location>
</feature>
<reference evidence="2" key="1">
    <citation type="submission" date="2010-07" db="EMBL/GenBank/DDBJ databases">
        <authorList>
            <person name="Muzny D."/>
            <person name="Qin X."/>
            <person name="Deng J."/>
            <person name="Jiang H."/>
            <person name="Liu Y."/>
            <person name="Qu J."/>
            <person name="Song X.-Z."/>
            <person name="Zhang L."/>
            <person name="Thornton R."/>
            <person name="Coyle M."/>
            <person name="Francisco L."/>
            <person name="Jackson L."/>
            <person name="Javaid M."/>
            <person name="Korchina V."/>
            <person name="Kovar C."/>
            <person name="Mata R."/>
            <person name="Mathew T."/>
            <person name="Ngo R."/>
            <person name="Nguyen L."/>
            <person name="Nguyen N."/>
            <person name="Okwuonu G."/>
            <person name="Ongeri F."/>
            <person name="Pham C."/>
            <person name="Simmons D."/>
            <person name="Wilczek-Boney K."/>
            <person name="Hale W."/>
            <person name="Jakkamsetti A."/>
            <person name="Pham P."/>
            <person name="Ruth R."/>
            <person name="San Lucas F."/>
            <person name="Warren J."/>
            <person name="Zhang J."/>
            <person name="Zhao Z."/>
            <person name="Zhou C."/>
            <person name="Zhu D."/>
            <person name="Lee S."/>
            <person name="Bess C."/>
            <person name="Blankenburg K."/>
            <person name="Forbes L."/>
            <person name="Fu Q."/>
            <person name="Gubbala S."/>
            <person name="Hirani K."/>
            <person name="Jayaseelan J.C."/>
            <person name="Lara F."/>
            <person name="Munidasa M."/>
            <person name="Palculict T."/>
            <person name="Patil S."/>
            <person name="Pu L.-L."/>
            <person name="Saada N."/>
            <person name="Tang L."/>
            <person name="Weissenberger G."/>
            <person name="Zhu Y."/>
            <person name="Hemphill L."/>
            <person name="Shang Y."/>
            <person name="Youmans B."/>
            <person name="Ayvaz T."/>
            <person name="Ross M."/>
            <person name="Santibanez J."/>
            <person name="Aqrawi P."/>
            <person name="Gross S."/>
            <person name="Joshi V."/>
            <person name="Fowler G."/>
            <person name="Nazareth L."/>
            <person name="Reid J."/>
            <person name="Worley K."/>
            <person name="Petrosino J."/>
            <person name="Highlander S."/>
            <person name="Gibbs R."/>
        </authorList>
    </citation>
    <scope>NUCLEOTIDE SEQUENCE [LARGE SCALE GENOMIC DNA]</scope>
    <source>
        <strain evidence="2">DSM 16973</strain>
    </source>
</reference>
<dbReference type="EMBL" id="AEEI01000051">
    <property type="protein sequence ID" value="EFM01308.1"/>
    <property type="molecule type" value="Genomic_DNA"/>
</dbReference>
<gene>
    <name evidence="2" type="ORF">HMPREF0658_1694</name>
</gene>
<evidence type="ECO:0008006" key="4">
    <source>
        <dbReference type="Google" id="ProtNLM"/>
    </source>
</evidence>